<evidence type="ECO:0000256" key="1">
    <source>
        <dbReference type="SAM" id="Phobius"/>
    </source>
</evidence>
<keyword evidence="1" id="KW-1133">Transmembrane helix</keyword>
<dbReference type="Pfam" id="PF12730">
    <property type="entry name" value="ABC2_membrane_4"/>
    <property type="match status" value="1"/>
</dbReference>
<feature type="transmembrane region" description="Helical" evidence="1">
    <location>
        <begin position="30"/>
        <end position="49"/>
    </location>
</feature>
<gene>
    <name evidence="2" type="ORF">ACTOB_008591</name>
</gene>
<evidence type="ECO:0000313" key="2">
    <source>
        <dbReference type="EMBL" id="WIM96399.1"/>
    </source>
</evidence>
<accession>A0ABY8WEW1</accession>
<dbReference type="EMBL" id="CP126980">
    <property type="protein sequence ID" value="WIM96399.1"/>
    <property type="molecule type" value="Genomic_DNA"/>
</dbReference>
<feature type="transmembrane region" description="Helical" evidence="1">
    <location>
        <begin position="110"/>
        <end position="137"/>
    </location>
</feature>
<keyword evidence="3" id="KW-1185">Reference proteome</keyword>
<feature type="transmembrane region" description="Helical" evidence="1">
    <location>
        <begin position="157"/>
        <end position="179"/>
    </location>
</feature>
<name>A0ABY8WEW1_9ACTN</name>
<protein>
    <submittedName>
        <fullName evidence="2">ABC transporter permease</fullName>
    </submittedName>
</protein>
<keyword evidence="1" id="KW-0812">Transmembrane</keyword>
<feature type="transmembrane region" description="Helical" evidence="1">
    <location>
        <begin position="69"/>
        <end position="89"/>
    </location>
</feature>
<keyword evidence="1" id="KW-0472">Membrane</keyword>
<reference evidence="2 3" key="1">
    <citation type="submission" date="2023-06" db="EMBL/GenBank/DDBJ databases">
        <authorList>
            <person name="Yushchuk O."/>
            <person name="Binda E."/>
            <person name="Ruckert-Reed C."/>
            <person name="Fedorenko V."/>
            <person name="Kalinowski J."/>
            <person name="Marinelli F."/>
        </authorList>
    </citation>
    <scope>NUCLEOTIDE SEQUENCE [LARGE SCALE GENOMIC DNA]</scope>
    <source>
        <strain evidence="2 3">NRRL 3884</strain>
    </source>
</reference>
<organism evidence="2 3">
    <name type="scientific">Actinoplanes oblitus</name>
    <dbReference type="NCBI Taxonomy" id="3040509"/>
    <lineage>
        <taxon>Bacteria</taxon>
        <taxon>Bacillati</taxon>
        <taxon>Actinomycetota</taxon>
        <taxon>Actinomycetes</taxon>
        <taxon>Micromonosporales</taxon>
        <taxon>Micromonosporaceae</taxon>
        <taxon>Actinoplanes</taxon>
    </lineage>
</organism>
<dbReference type="RefSeq" id="WP_284917681.1">
    <property type="nucleotide sequence ID" value="NZ_CP126980.1"/>
</dbReference>
<proteinExistence type="predicted"/>
<evidence type="ECO:0000313" key="3">
    <source>
        <dbReference type="Proteomes" id="UP001240150"/>
    </source>
</evidence>
<feature type="transmembrane region" description="Helical" evidence="1">
    <location>
        <begin position="186"/>
        <end position="207"/>
    </location>
</feature>
<feature type="transmembrane region" description="Helical" evidence="1">
    <location>
        <begin position="231"/>
        <end position="251"/>
    </location>
</feature>
<dbReference type="Proteomes" id="UP001240150">
    <property type="component" value="Chromosome"/>
</dbReference>
<sequence>MNTDTAVRPDLSHLFAAEWLKVRTLRSFRACALAAVILAVGGAALAGAAYTDSAFAEGLTARDAATDVFSWATAVLQIPVLVLGVLVLGSEFSGGAIRVTFVAVPRRLRVIAAKALVVAAASALLATVSLGLGYAAAVPLLSRAKLADVPFGTVLSLLAGQIGYCVLVGLFAYAVTLLVRNTAAGVGLTLGVLLLLRLVLAVLDIWVRFDLTGLAFSAAASQVVTDPFSRALPVVVAWLAVPATLGALALVRRDA</sequence>